<dbReference type="EMBL" id="JBICZW010000003">
    <property type="protein sequence ID" value="MFG3188713.1"/>
    <property type="molecule type" value="Genomic_DNA"/>
</dbReference>
<feature type="transmembrane region" description="Helical" evidence="2">
    <location>
        <begin position="462"/>
        <end position="482"/>
    </location>
</feature>
<evidence type="ECO:0008006" key="6">
    <source>
        <dbReference type="Google" id="ProtNLM"/>
    </source>
</evidence>
<keyword evidence="3" id="KW-0732">Signal</keyword>
<feature type="chain" id="PRO_5046401990" description="Gram-positive cocci surface proteins LPxTG domain-containing protein" evidence="3">
    <location>
        <begin position="31"/>
        <end position="491"/>
    </location>
</feature>
<keyword evidence="5" id="KW-1185">Reference proteome</keyword>
<evidence type="ECO:0000256" key="3">
    <source>
        <dbReference type="SAM" id="SignalP"/>
    </source>
</evidence>
<comment type="caution">
    <text evidence="4">The sequence shown here is derived from an EMBL/GenBank/DDBJ whole genome shotgun (WGS) entry which is preliminary data.</text>
</comment>
<evidence type="ECO:0000313" key="5">
    <source>
        <dbReference type="Proteomes" id="UP001604282"/>
    </source>
</evidence>
<protein>
    <recommendedName>
        <fullName evidence="6">Gram-positive cocci surface proteins LPxTG domain-containing protein</fullName>
    </recommendedName>
</protein>
<sequence length="491" mass="49089">MRTALRTALAAALVAGVAATPVLAAGSAFAAGTAPAPTATATTAPAAPAEAVAPEKAPEKPAAAATTAPAPAATAPSAPAPDADVLLRTVKLGGGLTAKVYDKGTQHRYFTATVLRGSEVLGELKAGGGYAKSDTGVFSGYAVTLDAEGGVTAVEAGPEHATPVRTEKLIGGRTAKIYKLKDRNHIAELFLDGRKVDELHAAGRSVAAWDVSTEYFVLNPDGTTYNWVGTTAPFKHGFYRLVDGTVLEVRFDGSTTGLQSVDPATGKGSGFTYPSGHGRKVLFYGKAVVVLETTGHFAAYVPGAARQSAPQPYNMETGKVDHCLPQSIAYAIGAGTQAQLTMTTKGPQAKIVTAGDDKVIGVLDRAHPSLPASAGIVARIDGAFTATPSLYTKVEGGEAKGSSTPFPRLPKGCSVEGVAPAGQAQGGGSDGTGAQGGQTSVVPRGGVAAGAESGAGEGSGTLLAVGAGAASLAAAGLGFTVLRRRTAAARA</sequence>
<feature type="region of interest" description="Disordered" evidence="1">
    <location>
        <begin position="415"/>
        <end position="453"/>
    </location>
</feature>
<evidence type="ECO:0000256" key="1">
    <source>
        <dbReference type="SAM" id="MobiDB-lite"/>
    </source>
</evidence>
<keyword evidence="2" id="KW-0812">Transmembrane</keyword>
<evidence type="ECO:0000256" key="2">
    <source>
        <dbReference type="SAM" id="Phobius"/>
    </source>
</evidence>
<dbReference type="RefSeq" id="WP_392880144.1">
    <property type="nucleotide sequence ID" value="NZ_JBICZW010000003.1"/>
</dbReference>
<reference evidence="4 5" key="1">
    <citation type="submission" date="2024-10" db="EMBL/GenBank/DDBJ databases">
        <title>The Natural Products Discovery Center: Release of the First 8490 Sequenced Strains for Exploring Actinobacteria Biosynthetic Diversity.</title>
        <authorList>
            <person name="Kalkreuter E."/>
            <person name="Kautsar S.A."/>
            <person name="Yang D."/>
            <person name="Bader C.D."/>
            <person name="Teijaro C.N."/>
            <person name="Fluegel L."/>
            <person name="Davis C.M."/>
            <person name="Simpson J.R."/>
            <person name="Lauterbach L."/>
            <person name="Steele A.D."/>
            <person name="Gui C."/>
            <person name="Meng S."/>
            <person name="Li G."/>
            <person name="Viehrig K."/>
            <person name="Ye F."/>
            <person name="Su P."/>
            <person name="Kiefer A.F."/>
            <person name="Nichols A."/>
            <person name="Cepeda A.J."/>
            <person name="Yan W."/>
            <person name="Fan B."/>
            <person name="Jiang Y."/>
            <person name="Adhikari A."/>
            <person name="Zheng C.-J."/>
            <person name="Schuster L."/>
            <person name="Cowan T.M."/>
            <person name="Smanski M.J."/>
            <person name="Chevrette M.G."/>
            <person name="De Carvalho L.P.S."/>
            <person name="Shen B."/>
        </authorList>
    </citation>
    <scope>NUCLEOTIDE SEQUENCE [LARGE SCALE GENOMIC DNA]</scope>
    <source>
        <strain evidence="4 5">NPDC048229</strain>
    </source>
</reference>
<feature type="compositionally biased region" description="Gly residues" evidence="1">
    <location>
        <begin position="424"/>
        <end position="436"/>
    </location>
</feature>
<feature type="region of interest" description="Disordered" evidence="1">
    <location>
        <begin position="35"/>
        <end position="80"/>
    </location>
</feature>
<keyword evidence="2" id="KW-1133">Transmembrane helix</keyword>
<name>A0ABW7BMG6_9ACTN</name>
<proteinExistence type="predicted"/>
<evidence type="ECO:0000313" key="4">
    <source>
        <dbReference type="EMBL" id="MFG3188713.1"/>
    </source>
</evidence>
<dbReference type="Proteomes" id="UP001604282">
    <property type="component" value="Unassembled WGS sequence"/>
</dbReference>
<feature type="signal peptide" evidence="3">
    <location>
        <begin position="1"/>
        <end position="30"/>
    </location>
</feature>
<accession>A0ABW7BMG6</accession>
<keyword evidence="2" id="KW-0472">Membrane</keyword>
<organism evidence="4 5">
    <name type="scientific">Streptomyces omiyaensis</name>
    <dbReference type="NCBI Taxonomy" id="68247"/>
    <lineage>
        <taxon>Bacteria</taxon>
        <taxon>Bacillati</taxon>
        <taxon>Actinomycetota</taxon>
        <taxon>Actinomycetes</taxon>
        <taxon>Kitasatosporales</taxon>
        <taxon>Streptomycetaceae</taxon>
        <taxon>Streptomyces</taxon>
    </lineage>
</organism>
<gene>
    <name evidence="4" type="ORF">ACGFYS_07210</name>
</gene>